<evidence type="ECO:0000313" key="2">
    <source>
        <dbReference type="EMBL" id="AXY23673.1"/>
    </source>
</evidence>
<keyword evidence="3" id="KW-1185">Reference proteome</keyword>
<dbReference type="RefSeq" id="WP_118963468.1">
    <property type="nucleotide sequence ID" value="NZ_CP023036.1"/>
</dbReference>
<reference evidence="2 3" key="1">
    <citation type="submission" date="2017-08" db="EMBL/GenBank/DDBJ databases">
        <title>Complete genome sequence of Gluconacetobacter saccharivorans CV1 isolated from Fermented Vinegar.</title>
        <authorList>
            <person name="Kim S.-Y."/>
        </authorList>
    </citation>
    <scope>NUCLEOTIDE SEQUENCE [LARGE SCALE GENOMIC DNA]</scope>
    <source>
        <strain evidence="2 3">CV1</strain>
    </source>
</reference>
<keyword evidence="1" id="KW-0472">Membrane</keyword>
<evidence type="ECO:0000256" key="1">
    <source>
        <dbReference type="SAM" id="Phobius"/>
    </source>
</evidence>
<evidence type="ECO:0000313" key="3">
    <source>
        <dbReference type="Proteomes" id="UP000264120"/>
    </source>
</evidence>
<dbReference type="EMBL" id="CP023036">
    <property type="protein sequence ID" value="AXY23673.1"/>
    <property type="molecule type" value="Genomic_DNA"/>
</dbReference>
<dbReference type="OrthoDB" id="8253460at2"/>
<keyword evidence="1" id="KW-1133">Transmembrane helix</keyword>
<keyword evidence="1" id="KW-0812">Transmembrane</keyword>
<sequence length="138" mass="14984">MNARHPESGFTLLEVMVAFIIGVLALGVLWESGIGGWRAARITERSMEALSRAQSHLAVVGHGLAVRPLSKHGEDGSGFYWQLRITPSQTSGRMTLYTVEITESWSDAATDTHNDDTVNRRAITLRTARIGPTAGPTP</sequence>
<dbReference type="KEGG" id="ksc:CD178_02929"/>
<dbReference type="AlphaFoldDB" id="A0A347WFN0"/>
<accession>A0A347WFN0</accession>
<proteinExistence type="predicted"/>
<dbReference type="Pfam" id="PF07963">
    <property type="entry name" value="N_methyl"/>
    <property type="match status" value="1"/>
</dbReference>
<dbReference type="InterPro" id="IPR012902">
    <property type="entry name" value="N_methyl_site"/>
</dbReference>
<feature type="transmembrane region" description="Helical" evidence="1">
    <location>
        <begin position="12"/>
        <end position="30"/>
    </location>
</feature>
<organism evidence="2 3">
    <name type="scientific">Komagataeibacter saccharivorans</name>
    <dbReference type="NCBI Taxonomy" id="265959"/>
    <lineage>
        <taxon>Bacteria</taxon>
        <taxon>Pseudomonadati</taxon>
        <taxon>Pseudomonadota</taxon>
        <taxon>Alphaproteobacteria</taxon>
        <taxon>Acetobacterales</taxon>
        <taxon>Acetobacteraceae</taxon>
        <taxon>Komagataeibacter</taxon>
    </lineage>
</organism>
<dbReference type="Proteomes" id="UP000264120">
    <property type="component" value="Chromosome"/>
</dbReference>
<protein>
    <recommendedName>
        <fullName evidence="4">Pseudopilin I</fullName>
    </recommendedName>
</protein>
<dbReference type="PROSITE" id="PS00409">
    <property type="entry name" value="PROKAR_NTER_METHYL"/>
    <property type="match status" value="1"/>
</dbReference>
<evidence type="ECO:0008006" key="4">
    <source>
        <dbReference type="Google" id="ProtNLM"/>
    </source>
</evidence>
<gene>
    <name evidence="2" type="ORF">CD178_02929</name>
</gene>
<name>A0A347WFN0_9PROT</name>